<dbReference type="AlphaFoldDB" id="A0A094YHH0"/>
<gene>
    <name evidence="6" type="ORF">AtDm6_2803</name>
</gene>
<dbReference type="SUPFAM" id="SSF53720">
    <property type="entry name" value="ALDH-like"/>
    <property type="match status" value="1"/>
</dbReference>
<dbReference type="EMBL" id="JOKM01000099">
    <property type="protein sequence ID" value="KGB21495.1"/>
    <property type="molecule type" value="Genomic_DNA"/>
</dbReference>
<dbReference type="STRING" id="104102.AtDm6_2803"/>
<dbReference type="Proteomes" id="UP000029448">
    <property type="component" value="Unassembled WGS sequence"/>
</dbReference>
<evidence type="ECO:0000256" key="4">
    <source>
        <dbReference type="RuleBase" id="RU003345"/>
    </source>
</evidence>
<dbReference type="InterPro" id="IPR015590">
    <property type="entry name" value="Aldehyde_DH_dom"/>
</dbReference>
<evidence type="ECO:0000259" key="5">
    <source>
        <dbReference type="Pfam" id="PF00171"/>
    </source>
</evidence>
<evidence type="ECO:0000256" key="3">
    <source>
        <dbReference type="PROSITE-ProRule" id="PRU10007"/>
    </source>
</evidence>
<keyword evidence="7" id="KW-1185">Reference proteome</keyword>
<organism evidence="6 7">
    <name type="scientific">Acetobacter tropicalis</name>
    <dbReference type="NCBI Taxonomy" id="104102"/>
    <lineage>
        <taxon>Bacteria</taxon>
        <taxon>Pseudomonadati</taxon>
        <taxon>Pseudomonadota</taxon>
        <taxon>Alphaproteobacteria</taxon>
        <taxon>Acetobacterales</taxon>
        <taxon>Acetobacteraceae</taxon>
        <taxon>Acetobacter</taxon>
    </lineage>
</organism>
<feature type="active site" evidence="3">
    <location>
        <position position="260"/>
    </location>
</feature>
<dbReference type="PATRIC" id="fig|104102.7.peg.2769"/>
<protein>
    <submittedName>
        <fullName evidence="6">Aldehyde dehydrogenase</fullName>
        <ecNumber evidence="6">1.2.1.3</ecNumber>
    </submittedName>
</protein>
<feature type="domain" description="Aldehyde dehydrogenase" evidence="5">
    <location>
        <begin position="27"/>
        <end position="487"/>
    </location>
</feature>
<evidence type="ECO:0000313" key="6">
    <source>
        <dbReference type="EMBL" id="KGB21495.1"/>
    </source>
</evidence>
<keyword evidence="2 4" id="KW-0560">Oxidoreductase</keyword>
<dbReference type="Gene3D" id="3.40.605.10">
    <property type="entry name" value="Aldehyde Dehydrogenase, Chain A, domain 1"/>
    <property type="match status" value="1"/>
</dbReference>
<dbReference type="EC" id="1.2.1.3" evidence="6"/>
<evidence type="ECO:0000313" key="7">
    <source>
        <dbReference type="Proteomes" id="UP000029448"/>
    </source>
</evidence>
<evidence type="ECO:0000256" key="1">
    <source>
        <dbReference type="ARBA" id="ARBA00009986"/>
    </source>
</evidence>
<dbReference type="Pfam" id="PF00171">
    <property type="entry name" value="Aldedh"/>
    <property type="match status" value="1"/>
</dbReference>
<sequence length="492" mass="52043">MTNLSFRPEDITLPVGHFLSGKIVSGKKNIAVTSPGNGCILGYIPEAGLELVNDAAQTAARVQDESGWATCAPRERARVLRRWADLVEQHAMELARLETVCSTRPISQTIGWDIPFLAEGIRFFSEYCDKIGGDVAATSASLLGMTVYEPYGVTGAIAPWNFPLVMASWKVVPSLAAGNGTVLKPSEMTPFSVVRLAELAVEAGIPAGLFNVVQGTGLATGEAICRHPDIGKLSFTGSTRTGIAVMKAAAESGPKPVTLELGGKSPQLVFDDISSVDEVAARIFRAFTGNAGQVCVTGSRLIVQRGVAEPLIEALVALCSRVAALAPWEESASYSPIISELQAQRILNLAEHSIKGGAQSLAPCLRMNSEEGGVFLSPGILMVTDVNSPVWQEEVFGPVLAMQIFDEDDEAFALAQHPIYGLAAGVHTASMARAMRAIRTLKAGTVWVNRYGRSSDFVIPTGGFGGSGIGKDLGRQAFEANLRLKSVLMAAG</sequence>
<dbReference type="FunFam" id="3.40.605.10:FF:000007">
    <property type="entry name" value="NAD/NADP-dependent betaine aldehyde dehydrogenase"/>
    <property type="match status" value="1"/>
</dbReference>
<accession>A0A094YHH0</accession>
<dbReference type="InterPro" id="IPR029510">
    <property type="entry name" value="Ald_DH_CS_GLU"/>
</dbReference>
<dbReference type="RefSeq" id="WP_035381646.1">
    <property type="nucleotide sequence ID" value="NZ_JACAOJ010000044.1"/>
</dbReference>
<dbReference type="InterPro" id="IPR016162">
    <property type="entry name" value="Ald_DH_N"/>
</dbReference>
<dbReference type="GeneID" id="89479101"/>
<comment type="caution">
    <text evidence="6">The sequence shown here is derived from an EMBL/GenBank/DDBJ whole genome shotgun (WGS) entry which is preliminary data.</text>
</comment>
<evidence type="ECO:0000256" key="2">
    <source>
        <dbReference type="ARBA" id="ARBA00023002"/>
    </source>
</evidence>
<reference evidence="6 7" key="1">
    <citation type="submission" date="2014-06" db="EMBL/GenBank/DDBJ databases">
        <title>Functional and comparative genomic analyses of the Drosophila gut microbiota identify candidate symbiosis factors.</title>
        <authorList>
            <person name="Newell P.D."/>
            <person name="Chaston J.M."/>
            <person name="Douglas A.E."/>
        </authorList>
    </citation>
    <scope>NUCLEOTIDE SEQUENCE [LARGE SCALE GENOMIC DNA]</scope>
    <source>
        <strain evidence="6 7">DmCS_006</strain>
    </source>
</reference>
<dbReference type="InterPro" id="IPR016163">
    <property type="entry name" value="Ald_DH_C"/>
</dbReference>
<comment type="similarity">
    <text evidence="1 4">Belongs to the aldehyde dehydrogenase family.</text>
</comment>
<proteinExistence type="inferred from homology"/>
<dbReference type="PANTHER" id="PTHR11699">
    <property type="entry name" value="ALDEHYDE DEHYDROGENASE-RELATED"/>
    <property type="match status" value="1"/>
</dbReference>
<name>A0A094YHH0_9PROT</name>
<dbReference type="PROSITE" id="PS00687">
    <property type="entry name" value="ALDEHYDE_DEHYDR_GLU"/>
    <property type="match status" value="1"/>
</dbReference>
<dbReference type="InterPro" id="IPR016161">
    <property type="entry name" value="Ald_DH/histidinol_DH"/>
</dbReference>
<dbReference type="Gene3D" id="3.40.309.10">
    <property type="entry name" value="Aldehyde Dehydrogenase, Chain A, domain 2"/>
    <property type="match status" value="1"/>
</dbReference>
<dbReference type="GO" id="GO:0004029">
    <property type="term" value="F:aldehyde dehydrogenase (NAD+) activity"/>
    <property type="evidence" value="ECO:0007669"/>
    <property type="project" value="UniProtKB-EC"/>
</dbReference>